<dbReference type="EC" id="5.6.2.4" evidence="5"/>
<dbReference type="SUPFAM" id="SSF52540">
    <property type="entry name" value="P-loop containing nucleoside triphosphate hydrolases"/>
    <property type="match status" value="2"/>
</dbReference>
<comment type="catalytic activity">
    <reaction evidence="4">
        <text>Couples ATP hydrolysis with the unwinding of duplex DNA by translocating in the 3'-5' direction.</text>
        <dbReference type="EC" id="5.6.2.4"/>
    </reaction>
</comment>
<reference evidence="8" key="2">
    <citation type="submission" date="2015-01" db="EMBL/GenBank/DDBJ databases">
        <title>Evolutionary Origins and Diversification of the Mycorrhizal Mutualists.</title>
        <authorList>
            <consortium name="DOE Joint Genome Institute"/>
            <consortium name="Mycorrhizal Genomics Consortium"/>
            <person name="Kohler A."/>
            <person name="Kuo A."/>
            <person name="Nagy L.G."/>
            <person name="Floudas D."/>
            <person name="Copeland A."/>
            <person name="Barry K.W."/>
            <person name="Cichocki N."/>
            <person name="Veneault-Fourrey C."/>
            <person name="LaButti K."/>
            <person name="Lindquist E.A."/>
            <person name="Lipzen A."/>
            <person name="Lundell T."/>
            <person name="Morin E."/>
            <person name="Murat C."/>
            <person name="Riley R."/>
            <person name="Ohm R."/>
            <person name="Sun H."/>
            <person name="Tunlid A."/>
            <person name="Henrissat B."/>
            <person name="Grigoriev I.V."/>
            <person name="Hibbett D.S."/>
            <person name="Martin F."/>
        </authorList>
    </citation>
    <scope>NUCLEOTIDE SEQUENCE [LARGE SCALE GENOMIC DNA]</scope>
    <source>
        <strain evidence="8">Foug A</strain>
    </source>
</reference>
<dbReference type="Gene3D" id="3.40.50.300">
    <property type="entry name" value="P-loop containing nucleotide triphosphate hydrolases"/>
    <property type="match status" value="3"/>
</dbReference>
<dbReference type="GO" id="GO:0005524">
    <property type="term" value="F:ATP binding"/>
    <property type="evidence" value="ECO:0007669"/>
    <property type="project" value="InterPro"/>
</dbReference>
<dbReference type="InterPro" id="IPR014001">
    <property type="entry name" value="Helicase_ATP-bd"/>
</dbReference>
<dbReference type="AlphaFoldDB" id="A0A0C2YZZ8"/>
<dbReference type="EMBL" id="KN822140">
    <property type="protein sequence ID" value="KIM55128.1"/>
    <property type="molecule type" value="Genomic_DNA"/>
</dbReference>
<feature type="domain" description="Helicase ATP-binding" evidence="6">
    <location>
        <begin position="17"/>
        <end position="205"/>
    </location>
</feature>
<dbReference type="HOGENOM" id="CLU_1215403_0_0_1"/>
<evidence type="ECO:0000256" key="2">
    <source>
        <dbReference type="ARBA" id="ARBA00023125"/>
    </source>
</evidence>
<dbReference type="InterPro" id="IPR011545">
    <property type="entry name" value="DEAD/DEAH_box_helicase_dom"/>
</dbReference>
<evidence type="ECO:0000256" key="3">
    <source>
        <dbReference type="ARBA" id="ARBA00023235"/>
    </source>
</evidence>
<name>A0A0C2YZZ8_9AGAM</name>
<dbReference type="GO" id="GO:0043138">
    <property type="term" value="F:3'-5' DNA helicase activity"/>
    <property type="evidence" value="ECO:0007669"/>
    <property type="project" value="UniProtKB-EC"/>
</dbReference>
<keyword evidence="3" id="KW-0413">Isomerase</keyword>
<gene>
    <name evidence="7" type="ORF">SCLCIDRAFT_17455</name>
</gene>
<dbReference type="GO" id="GO:0009378">
    <property type="term" value="F:four-way junction helicase activity"/>
    <property type="evidence" value="ECO:0007669"/>
    <property type="project" value="TreeGrafter"/>
</dbReference>
<dbReference type="GO" id="GO:0005737">
    <property type="term" value="C:cytoplasm"/>
    <property type="evidence" value="ECO:0007669"/>
    <property type="project" value="TreeGrafter"/>
</dbReference>
<keyword evidence="8" id="KW-1185">Reference proteome</keyword>
<dbReference type="STRING" id="1036808.A0A0C2YZZ8"/>
<dbReference type="Proteomes" id="UP000053989">
    <property type="component" value="Unassembled WGS sequence"/>
</dbReference>
<accession>A0A0C2YZZ8</accession>
<dbReference type="OrthoDB" id="2499463at2759"/>
<evidence type="ECO:0000259" key="6">
    <source>
        <dbReference type="PROSITE" id="PS51192"/>
    </source>
</evidence>
<evidence type="ECO:0000256" key="4">
    <source>
        <dbReference type="ARBA" id="ARBA00034617"/>
    </source>
</evidence>
<comment type="similarity">
    <text evidence="1">Belongs to the helicase family. RecQ subfamily.</text>
</comment>
<protein>
    <recommendedName>
        <fullName evidence="5">DNA 3'-5' helicase</fullName>
        <ecNumber evidence="5">5.6.2.4</ecNumber>
    </recommendedName>
</protein>
<proteinExistence type="inferred from homology"/>
<reference evidence="7 8" key="1">
    <citation type="submission" date="2014-04" db="EMBL/GenBank/DDBJ databases">
        <authorList>
            <consortium name="DOE Joint Genome Institute"/>
            <person name="Kuo A."/>
            <person name="Kohler A."/>
            <person name="Nagy L.G."/>
            <person name="Floudas D."/>
            <person name="Copeland A."/>
            <person name="Barry K.W."/>
            <person name="Cichocki N."/>
            <person name="Veneault-Fourrey C."/>
            <person name="LaButti K."/>
            <person name="Lindquist E.A."/>
            <person name="Lipzen A."/>
            <person name="Lundell T."/>
            <person name="Morin E."/>
            <person name="Murat C."/>
            <person name="Sun H."/>
            <person name="Tunlid A."/>
            <person name="Henrissat B."/>
            <person name="Grigoriev I.V."/>
            <person name="Hibbett D.S."/>
            <person name="Martin F."/>
            <person name="Nordberg H.P."/>
            <person name="Cantor M.N."/>
            <person name="Hua S.X."/>
        </authorList>
    </citation>
    <scope>NUCLEOTIDE SEQUENCE [LARGE SCALE GENOMIC DNA]</scope>
    <source>
        <strain evidence="7 8">Foug A</strain>
    </source>
</reference>
<dbReference type="GO" id="GO:0003677">
    <property type="term" value="F:DNA binding"/>
    <property type="evidence" value="ECO:0007669"/>
    <property type="project" value="UniProtKB-KW"/>
</dbReference>
<keyword evidence="2" id="KW-0238">DNA-binding</keyword>
<sequence>MLDGPCKVPYSWQLDAAESLILGVDSIVIAGTGAGKTMPFVMPLMRDKSKGMLIISPLKALQRDQELMEHAYQAILVSPEMCLEHDGFRQLLKLPDFTGTLIGIIIDEAHCITQWGGEFRTSYDKENLQIHPTKSFFVNLGNDQPNITPSVTKIKSQRDYSSLLDLVATGVLGPSDLSKTIIFTNSIQKTHEILRFLRQHLPRTCGKHIANFHALRSTRAKQQAMKEF</sequence>
<dbReference type="InterPro" id="IPR027417">
    <property type="entry name" value="P-loop_NTPase"/>
</dbReference>
<dbReference type="PANTHER" id="PTHR13710">
    <property type="entry name" value="DNA HELICASE RECQ FAMILY MEMBER"/>
    <property type="match status" value="1"/>
</dbReference>
<evidence type="ECO:0000313" key="8">
    <source>
        <dbReference type="Proteomes" id="UP000053989"/>
    </source>
</evidence>
<evidence type="ECO:0000256" key="5">
    <source>
        <dbReference type="ARBA" id="ARBA00034808"/>
    </source>
</evidence>
<dbReference type="GO" id="GO:0000724">
    <property type="term" value="P:double-strand break repair via homologous recombination"/>
    <property type="evidence" value="ECO:0007669"/>
    <property type="project" value="TreeGrafter"/>
</dbReference>
<evidence type="ECO:0000313" key="7">
    <source>
        <dbReference type="EMBL" id="KIM55128.1"/>
    </source>
</evidence>
<dbReference type="PROSITE" id="PS51192">
    <property type="entry name" value="HELICASE_ATP_BIND_1"/>
    <property type="match status" value="1"/>
</dbReference>
<dbReference type="PANTHER" id="PTHR13710:SF105">
    <property type="entry name" value="ATP-DEPENDENT DNA HELICASE Q1"/>
    <property type="match status" value="1"/>
</dbReference>
<organism evidence="7 8">
    <name type="scientific">Scleroderma citrinum Foug A</name>
    <dbReference type="NCBI Taxonomy" id="1036808"/>
    <lineage>
        <taxon>Eukaryota</taxon>
        <taxon>Fungi</taxon>
        <taxon>Dikarya</taxon>
        <taxon>Basidiomycota</taxon>
        <taxon>Agaricomycotina</taxon>
        <taxon>Agaricomycetes</taxon>
        <taxon>Agaricomycetidae</taxon>
        <taxon>Boletales</taxon>
        <taxon>Sclerodermatineae</taxon>
        <taxon>Sclerodermataceae</taxon>
        <taxon>Scleroderma</taxon>
    </lineage>
</organism>
<evidence type="ECO:0000256" key="1">
    <source>
        <dbReference type="ARBA" id="ARBA00005446"/>
    </source>
</evidence>
<dbReference type="GO" id="GO:0005694">
    <property type="term" value="C:chromosome"/>
    <property type="evidence" value="ECO:0007669"/>
    <property type="project" value="TreeGrafter"/>
</dbReference>
<dbReference type="InParanoid" id="A0A0C2YZZ8"/>
<dbReference type="Pfam" id="PF00270">
    <property type="entry name" value="DEAD"/>
    <property type="match status" value="1"/>
</dbReference>